<sequence length="303" mass="34206">MKLKFYDAPVNGSKKGSDEARLSTRFGVVSCCVVQEFDVRSKNELLTKERAEFIKLLQQAQSEAASAFGNDDPIGENISLEFNSTEPAPFHVAALASGLAIASPTEQRTREKLLAVVPQQMMRFIYGGNLLGGVFSLNHFQIEPTYAKYPRYQEYSLLRGDLMIKISNNTRFNRLADAIISWFPVFPLVPSIKILVEDRTERKMMIGIVGKIIRGKRNYSRYSGLLTLTSFTLYLQDGPEYNKDETTYNRPNTPSNCEDCLCDREKVYNICFSGEIGSFGFNEHFDINQTKQRRVPTADAGSI</sequence>
<dbReference type="EMBL" id="OX465082">
    <property type="protein sequence ID" value="CAI9290469.1"/>
    <property type="molecule type" value="Genomic_DNA"/>
</dbReference>
<proteinExistence type="predicted"/>
<evidence type="ECO:0000313" key="1">
    <source>
        <dbReference type="EMBL" id="CAI9290469.1"/>
    </source>
</evidence>
<evidence type="ECO:0000313" key="2">
    <source>
        <dbReference type="Proteomes" id="UP001177003"/>
    </source>
</evidence>
<keyword evidence="2" id="KW-1185">Reference proteome</keyword>
<organism evidence="1 2">
    <name type="scientific">Lactuca saligna</name>
    <name type="common">Willowleaf lettuce</name>
    <dbReference type="NCBI Taxonomy" id="75948"/>
    <lineage>
        <taxon>Eukaryota</taxon>
        <taxon>Viridiplantae</taxon>
        <taxon>Streptophyta</taxon>
        <taxon>Embryophyta</taxon>
        <taxon>Tracheophyta</taxon>
        <taxon>Spermatophyta</taxon>
        <taxon>Magnoliopsida</taxon>
        <taxon>eudicotyledons</taxon>
        <taxon>Gunneridae</taxon>
        <taxon>Pentapetalae</taxon>
        <taxon>asterids</taxon>
        <taxon>campanulids</taxon>
        <taxon>Asterales</taxon>
        <taxon>Asteraceae</taxon>
        <taxon>Cichorioideae</taxon>
        <taxon>Cichorieae</taxon>
        <taxon>Lactucinae</taxon>
        <taxon>Lactuca</taxon>
    </lineage>
</organism>
<protein>
    <submittedName>
        <fullName evidence="1">Uncharacterized protein</fullName>
    </submittedName>
</protein>
<dbReference type="Proteomes" id="UP001177003">
    <property type="component" value="Chromosome 6"/>
</dbReference>
<accession>A0AA36EBT5</accession>
<dbReference type="AlphaFoldDB" id="A0AA36EBT5"/>
<gene>
    <name evidence="1" type="ORF">LSALG_LOCUS29660</name>
</gene>
<name>A0AA36EBT5_LACSI</name>
<reference evidence="1" key="1">
    <citation type="submission" date="2023-04" db="EMBL/GenBank/DDBJ databases">
        <authorList>
            <person name="Vijverberg K."/>
            <person name="Xiong W."/>
            <person name="Schranz E."/>
        </authorList>
    </citation>
    <scope>NUCLEOTIDE SEQUENCE</scope>
</reference>